<evidence type="ECO:0000256" key="14">
    <source>
        <dbReference type="RuleBase" id="RU000544"/>
    </source>
</evidence>
<dbReference type="InterPro" id="IPR027417">
    <property type="entry name" value="P-loop_NTPase"/>
</dbReference>
<keyword evidence="5 14" id="KW-0808">Transferase</keyword>
<reference evidence="16 17" key="1">
    <citation type="journal article" date="2005" name="J. Virol.">
        <title>Genome of deerpox virus.</title>
        <authorList>
            <person name="Afonso C.L."/>
            <person name="Delhon G."/>
            <person name="Tulman E.R."/>
            <person name="Lu Z."/>
            <person name="Zsak A."/>
            <person name="Becerra V.M."/>
            <person name="Zsak L."/>
            <person name="Kutish G.F."/>
            <person name="Rock D.L."/>
        </authorList>
    </citation>
    <scope>NUCLEOTIDE SEQUENCE [LARGE SCALE GENOMIC DNA]</scope>
    <source>
        <strain evidence="17">Mule deer/United States/W-848-83/1983</strain>
    </source>
</reference>
<dbReference type="GO" id="GO:0046872">
    <property type="term" value="F:metal ion binding"/>
    <property type="evidence" value="ECO:0007669"/>
    <property type="project" value="UniProtKB-KW"/>
</dbReference>
<dbReference type="GO" id="GO:0042802">
    <property type="term" value="F:identical protein binding"/>
    <property type="evidence" value="ECO:0007669"/>
    <property type="project" value="UniProtKB-ARBA"/>
</dbReference>
<organismHost>
    <name type="scientific">Odocoileus hemionus</name>
    <name type="common">Mule deer</name>
    <name type="synonym">Cervus hemionus</name>
    <dbReference type="NCBI Taxonomy" id="9872"/>
</organismHost>
<evidence type="ECO:0000256" key="11">
    <source>
        <dbReference type="ARBA" id="ARBA00048254"/>
    </source>
</evidence>
<evidence type="ECO:0000256" key="10">
    <source>
        <dbReference type="ARBA" id="ARBA00022840"/>
    </source>
</evidence>
<keyword evidence="9" id="KW-0862">Zinc</keyword>
<dbReference type="GO" id="GO:0046104">
    <property type="term" value="P:thymidine metabolic process"/>
    <property type="evidence" value="ECO:0007669"/>
    <property type="project" value="TreeGrafter"/>
</dbReference>
<evidence type="ECO:0000313" key="16">
    <source>
        <dbReference type="EMBL" id="ABI99230.1"/>
    </source>
</evidence>
<gene>
    <name evidence="16" type="ORF">DpV83gp075</name>
</gene>
<comment type="similarity">
    <text evidence="1 15">Belongs to the thymidine kinase family.</text>
</comment>
<feature type="binding site" evidence="13">
    <location>
        <position position="178"/>
    </location>
    <ligand>
        <name>substrate</name>
    </ligand>
</feature>
<evidence type="ECO:0000256" key="13">
    <source>
        <dbReference type="PIRSR" id="PIRSR035805-2"/>
    </source>
</evidence>
<dbReference type="RefSeq" id="YP_227450.1">
    <property type="nucleotide sequence ID" value="NC_006966.1"/>
</dbReference>
<evidence type="ECO:0000256" key="15">
    <source>
        <dbReference type="RuleBase" id="RU004165"/>
    </source>
</evidence>
<comment type="catalytic activity">
    <reaction evidence="11 14">
        <text>thymidine + ATP = dTMP + ADP + H(+)</text>
        <dbReference type="Rhea" id="RHEA:19129"/>
        <dbReference type="ChEBI" id="CHEBI:15378"/>
        <dbReference type="ChEBI" id="CHEBI:17748"/>
        <dbReference type="ChEBI" id="CHEBI:30616"/>
        <dbReference type="ChEBI" id="CHEBI:63528"/>
        <dbReference type="ChEBI" id="CHEBI:456216"/>
        <dbReference type="EC" id="2.7.1.21"/>
    </reaction>
</comment>
<dbReference type="GeneID" id="3346326"/>
<dbReference type="FunFam" id="3.30.60.20:FF:000028">
    <property type="entry name" value="Thymidine kinase"/>
    <property type="match status" value="1"/>
</dbReference>
<dbReference type="GO" id="GO:0005524">
    <property type="term" value="F:ATP binding"/>
    <property type="evidence" value="ECO:0007669"/>
    <property type="project" value="UniProtKB-KW"/>
</dbReference>
<keyword evidence="8 14" id="KW-0418">Kinase</keyword>
<keyword evidence="7 14" id="KW-0547">Nucleotide-binding</keyword>
<evidence type="ECO:0000256" key="3">
    <source>
        <dbReference type="ARBA" id="ARBA00020079"/>
    </source>
</evidence>
<evidence type="ECO:0000256" key="1">
    <source>
        <dbReference type="ARBA" id="ARBA00007587"/>
    </source>
</evidence>
<dbReference type="InterPro" id="IPR020633">
    <property type="entry name" value="Thymidine_kinase_CS"/>
</dbReference>
<evidence type="ECO:0000256" key="9">
    <source>
        <dbReference type="ARBA" id="ARBA00022833"/>
    </source>
</evidence>
<dbReference type="InterPro" id="IPR001267">
    <property type="entry name" value="Thymidine_kinase"/>
</dbReference>
<dbReference type="Gene3D" id="3.40.50.300">
    <property type="entry name" value="P-loop containing nucleotide triphosphate hydrolases"/>
    <property type="match status" value="1"/>
</dbReference>
<sequence length="191" mass="21787">MNKNNKNNKMGFNGSIQLILGPMFSGKSTELIRLLRRYQLAKYKCNIIKYSKDDRYGNDEFLYTHDKLSIPAISSKTLNEAYSHIIDVDVIGIDEGQFFPDIVNFSESMANIGKIVIIAALDGTYKRSPFNDILQLIPLSEKVIKLNAVCMNCYGDASFSKRISDEKEIEIIGGSEKYKSVCRKCYFMYKE</sequence>
<dbReference type="PANTHER" id="PTHR11441">
    <property type="entry name" value="THYMIDINE KINASE"/>
    <property type="match status" value="1"/>
</dbReference>
<dbReference type="Gene3D" id="3.30.60.20">
    <property type="match status" value="1"/>
</dbReference>
<dbReference type="GO" id="GO:0004797">
    <property type="term" value="F:thymidine kinase activity"/>
    <property type="evidence" value="ECO:0007669"/>
    <property type="project" value="UniProtKB-EC"/>
</dbReference>
<evidence type="ECO:0000313" key="17">
    <source>
        <dbReference type="Proteomes" id="UP000000866"/>
    </source>
</evidence>
<evidence type="ECO:0000256" key="8">
    <source>
        <dbReference type="ARBA" id="ARBA00022777"/>
    </source>
</evidence>
<feature type="active site" description="Proton acceptor" evidence="12">
    <location>
        <position position="95"/>
    </location>
</feature>
<dbReference type="PANTHER" id="PTHR11441:SF0">
    <property type="entry name" value="THYMIDINE KINASE, CYTOSOLIC"/>
    <property type="match status" value="1"/>
</dbReference>
<protein>
    <recommendedName>
        <fullName evidence="3 14">Thymidine kinase</fullName>
        <ecNumber evidence="2 14">2.7.1.21</ecNumber>
    </recommendedName>
</protein>
<dbReference type="OrthoDB" id="9611at10239"/>
<keyword evidence="10 14" id="KW-0067">ATP-binding</keyword>
<dbReference type="PROSITE" id="PS00603">
    <property type="entry name" value="TK_CELLULAR_TYPE"/>
    <property type="match status" value="1"/>
</dbReference>
<evidence type="ECO:0000256" key="7">
    <source>
        <dbReference type="ARBA" id="ARBA00022741"/>
    </source>
</evidence>
<accession>Q08FS7</accession>
<evidence type="ECO:0000256" key="4">
    <source>
        <dbReference type="ARBA" id="ARBA00022634"/>
    </source>
</evidence>
<proteinExistence type="inferred from homology"/>
<dbReference type="GO" id="GO:0071897">
    <property type="term" value="P:DNA biosynthetic process"/>
    <property type="evidence" value="ECO:0007669"/>
    <property type="project" value="UniProtKB-KW"/>
</dbReference>
<dbReference type="EC" id="2.7.1.21" evidence="2 14"/>
<keyword evidence="6" id="KW-0479">Metal-binding</keyword>
<organism evidence="16 17">
    <name type="scientific">Deerpox virus (strain Mule deer/United States/W-848-83/1983)</name>
    <name type="common">DPV</name>
    <dbReference type="NCBI Taxonomy" id="305674"/>
    <lineage>
        <taxon>Viruses</taxon>
        <taxon>Varidnaviria</taxon>
        <taxon>Bamfordvirae</taxon>
        <taxon>Nucleocytoviricota</taxon>
        <taxon>Pokkesviricetes</taxon>
        <taxon>Chitovirales</taxon>
        <taxon>Poxviridae</taxon>
        <taxon>Chordopoxvirinae</taxon>
        <taxon>Cervidpoxvirus</taxon>
        <taxon>Cervidpoxvirus muledeerpox</taxon>
        <taxon>Mule deerpox virus</taxon>
    </lineage>
</organism>
<dbReference type="EMBL" id="AY689436">
    <property type="protein sequence ID" value="ABI99230.1"/>
    <property type="molecule type" value="Genomic_DNA"/>
</dbReference>
<evidence type="ECO:0000256" key="2">
    <source>
        <dbReference type="ARBA" id="ARBA00012118"/>
    </source>
</evidence>
<dbReference type="SUPFAM" id="SSF52540">
    <property type="entry name" value="P-loop containing nucleoside triphosphate hydrolases"/>
    <property type="match status" value="1"/>
</dbReference>
<dbReference type="KEGG" id="vg:3346326"/>
<evidence type="ECO:0000256" key="6">
    <source>
        <dbReference type="ARBA" id="ARBA00022723"/>
    </source>
</evidence>
<dbReference type="FunFam" id="3.40.50.300:FF:001270">
    <property type="entry name" value="Thymidine kinase"/>
    <property type="match status" value="1"/>
</dbReference>
<evidence type="ECO:0000256" key="12">
    <source>
        <dbReference type="PIRSR" id="PIRSR035805-1"/>
    </source>
</evidence>
<keyword evidence="4 14" id="KW-0237">DNA synthesis</keyword>
<dbReference type="Proteomes" id="UP000000866">
    <property type="component" value="Segment"/>
</dbReference>
<dbReference type="SUPFAM" id="SSF57716">
    <property type="entry name" value="Glucocorticoid receptor-like (DNA-binding domain)"/>
    <property type="match status" value="1"/>
</dbReference>
<evidence type="ECO:0000256" key="5">
    <source>
        <dbReference type="ARBA" id="ARBA00022679"/>
    </source>
</evidence>
<dbReference type="Pfam" id="PF00265">
    <property type="entry name" value="TK"/>
    <property type="match status" value="1"/>
</dbReference>
<name>Q08FS7_DPV83</name>
<dbReference type="PIRSF" id="PIRSF035805">
    <property type="entry name" value="TK_cell"/>
    <property type="match status" value="1"/>
</dbReference>
<keyword evidence="17" id="KW-1185">Reference proteome</keyword>